<dbReference type="RefSeq" id="XP_031778870.1">
    <property type="nucleotide sequence ID" value="XM_031923010.2"/>
</dbReference>
<reference evidence="2" key="1">
    <citation type="submission" date="2021-01" db="UniProtKB">
        <authorList>
            <consortium name="EnsemblMetazoa"/>
        </authorList>
    </citation>
    <scope>IDENTIFICATION</scope>
</reference>
<dbReference type="EnsemblMetazoa" id="XM_031923010">
    <property type="protein sequence ID" value="XP_031778870"/>
    <property type="gene ID" value="LOC103316691"/>
</dbReference>
<dbReference type="Proteomes" id="UP000002358">
    <property type="component" value="Chromosome 1"/>
</dbReference>
<sequence length="119" mass="13205">MSLQLNLSQLKDQKNPLHRRDRQKKMNKCHISEVDLTDESGNHVTAAIIAVIPDDRSNTDGLASVDLTSLQDQTHCFHASDGSEISMDTIENRNSVNDELAETDDSTILNNSTQKVDSI</sequence>
<feature type="region of interest" description="Disordered" evidence="1">
    <location>
        <begin position="99"/>
        <end position="119"/>
    </location>
</feature>
<organism evidence="2 3">
    <name type="scientific">Nasonia vitripennis</name>
    <name type="common">Parasitic wasp</name>
    <dbReference type="NCBI Taxonomy" id="7425"/>
    <lineage>
        <taxon>Eukaryota</taxon>
        <taxon>Metazoa</taxon>
        <taxon>Ecdysozoa</taxon>
        <taxon>Arthropoda</taxon>
        <taxon>Hexapoda</taxon>
        <taxon>Insecta</taxon>
        <taxon>Pterygota</taxon>
        <taxon>Neoptera</taxon>
        <taxon>Endopterygota</taxon>
        <taxon>Hymenoptera</taxon>
        <taxon>Apocrita</taxon>
        <taxon>Proctotrupomorpha</taxon>
        <taxon>Chalcidoidea</taxon>
        <taxon>Pteromalidae</taxon>
        <taxon>Pteromalinae</taxon>
        <taxon>Nasonia</taxon>
    </lineage>
</organism>
<dbReference type="GeneID" id="103316691"/>
<protein>
    <submittedName>
        <fullName evidence="2">Uncharacterized protein</fullName>
    </submittedName>
</protein>
<feature type="region of interest" description="Disordered" evidence="1">
    <location>
        <begin position="1"/>
        <end position="25"/>
    </location>
</feature>
<dbReference type="InParanoid" id="A0A7M7PYZ6"/>
<accession>A0A7M7PYZ6</accession>
<name>A0A7M7PYZ6_NASVI</name>
<evidence type="ECO:0000313" key="2">
    <source>
        <dbReference type="EnsemblMetazoa" id="XP_031778870"/>
    </source>
</evidence>
<dbReference type="KEGG" id="nvi:103316691"/>
<feature type="compositionally biased region" description="Polar residues" evidence="1">
    <location>
        <begin position="106"/>
        <end position="119"/>
    </location>
</feature>
<feature type="compositionally biased region" description="Basic residues" evidence="1">
    <location>
        <begin position="16"/>
        <end position="25"/>
    </location>
</feature>
<keyword evidence="3" id="KW-1185">Reference proteome</keyword>
<feature type="compositionally biased region" description="Polar residues" evidence="1">
    <location>
        <begin position="1"/>
        <end position="10"/>
    </location>
</feature>
<dbReference type="AlphaFoldDB" id="A0A7M7PYZ6"/>
<evidence type="ECO:0000256" key="1">
    <source>
        <dbReference type="SAM" id="MobiDB-lite"/>
    </source>
</evidence>
<proteinExistence type="predicted"/>
<evidence type="ECO:0000313" key="3">
    <source>
        <dbReference type="Proteomes" id="UP000002358"/>
    </source>
</evidence>